<organism evidence="2 3">
    <name type="scientific">Streptomonospora halophila</name>
    <dbReference type="NCBI Taxonomy" id="427369"/>
    <lineage>
        <taxon>Bacteria</taxon>
        <taxon>Bacillati</taxon>
        <taxon>Actinomycetota</taxon>
        <taxon>Actinomycetes</taxon>
        <taxon>Streptosporangiales</taxon>
        <taxon>Nocardiopsidaceae</taxon>
        <taxon>Streptomonospora</taxon>
    </lineage>
</organism>
<keyword evidence="3" id="KW-1185">Reference proteome</keyword>
<name>A0ABP9GT49_9ACTN</name>
<dbReference type="EMBL" id="BAABIK010000017">
    <property type="protein sequence ID" value="GAA4945874.1"/>
    <property type="molecule type" value="Genomic_DNA"/>
</dbReference>
<dbReference type="Proteomes" id="UP001499993">
    <property type="component" value="Unassembled WGS sequence"/>
</dbReference>
<evidence type="ECO:0000256" key="1">
    <source>
        <dbReference type="SAM" id="MobiDB-lite"/>
    </source>
</evidence>
<feature type="compositionally biased region" description="Low complexity" evidence="1">
    <location>
        <begin position="97"/>
        <end position="111"/>
    </location>
</feature>
<feature type="compositionally biased region" description="Gly residues" evidence="1">
    <location>
        <begin position="252"/>
        <end position="263"/>
    </location>
</feature>
<feature type="compositionally biased region" description="Low complexity" evidence="1">
    <location>
        <begin position="264"/>
        <end position="275"/>
    </location>
</feature>
<evidence type="ECO:0008006" key="4">
    <source>
        <dbReference type="Google" id="ProtNLM"/>
    </source>
</evidence>
<reference evidence="3" key="1">
    <citation type="journal article" date="2019" name="Int. J. Syst. Evol. Microbiol.">
        <title>The Global Catalogue of Microorganisms (GCM) 10K type strain sequencing project: providing services to taxonomists for standard genome sequencing and annotation.</title>
        <authorList>
            <consortium name="The Broad Institute Genomics Platform"/>
            <consortium name="The Broad Institute Genome Sequencing Center for Infectious Disease"/>
            <person name="Wu L."/>
            <person name="Ma J."/>
        </authorList>
    </citation>
    <scope>NUCLEOTIDE SEQUENCE [LARGE SCALE GENOMIC DNA]</scope>
    <source>
        <strain evidence="3">JCM 18123</strain>
    </source>
</reference>
<proteinExistence type="predicted"/>
<dbReference type="RefSeq" id="WP_345557154.1">
    <property type="nucleotide sequence ID" value="NZ_BAABIK010000017.1"/>
</dbReference>
<feature type="compositionally biased region" description="Polar residues" evidence="1">
    <location>
        <begin position="199"/>
        <end position="217"/>
    </location>
</feature>
<feature type="region of interest" description="Disordered" evidence="1">
    <location>
        <begin position="1"/>
        <end position="111"/>
    </location>
</feature>
<comment type="caution">
    <text evidence="2">The sequence shown here is derived from an EMBL/GenBank/DDBJ whole genome shotgun (WGS) entry which is preliminary data.</text>
</comment>
<sequence>MTEPFAARPGAAGRRAPGPSGLLHWPSRIPLNQRADARPGPLRGTGDSLDGQPGGLPDVVPQAHTPRSDAADAAAPARRGISVPDTRQEPVAKPATAPEGRPLGRPGPPALAGAAIAGLLLVVAPLAMSALQRPETLATVPVTAGVGLRAEGPESGGGGAGAGQQESDTTAGTESLSGGAPADSPPDRGYVPEAVPQEESGTSAIGEQAQSRSQGEGTDSGHTDAAGAGGGVEADGAPQITPEADSGDQDGEGGGGDGGGGEPGPDSGDAPAGSENESRGDDGDDGGNDAPGPGDEPAGDSGDAQAAPMMAGPSAGGEPSPEGEEAAPSPSASSSGPEFTALAGPGCPGGAGASYGAAGRGGDAPRWATRDGGYALDGCDGTYDAIPVSGTAEYGDGRYAYWSFTPGFADAQCDVYVYIPEDASPQWVTDREAMYQIFPGPEPSGSAAAVFGVRQAESKGGWVKVTGFVSPTERFTVQLTNIGEDAVAGQGGATSHVAASAVRASCT</sequence>
<feature type="region of interest" description="Disordered" evidence="1">
    <location>
        <begin position="147"/>
        <end position="345"/>
    </location>
</feature>
<evidence type="ECO:0000313" key="3">
    <source>
        <dbReference type="Proteomes" id="UP001499993"/>
    </source>
</evidence>
<feature type="compositionally biased region" description="Low complexity" evidence="1">
    <location>
        <begin position="1"/>
        <end position="19"/>
    </location>
</feature>
<gene>
    <name evidence="2" type="ORF">GCM10023224_31490</name>
</gene>
<evidence type="ECO:0000313" key="2">
    <source>
        <dbReference type="EMBL" id="GAA4945874.1"/>
    </source>
</evidence>
<feature type="compositionally biased region" description="Low complexity" evidence="1">
    <location>
        <begin position="288"/>
        <end position="345"/>
    </location>
</feature>
<accession>A0ABP9GT49</accession>
<protein>
    <recommendedName>
        <fullName evidence="4">Translation initiation factor IF-2</fullName>
    </recommendedName>
</protein>